<proteinExistence type="inferred from homology"/>
<dbReference type="Gene3D" id="1.20.144.10">
    <property type="entry name" value="Phosphatidic acid phosphatase type 2/haloperoxidase"/>
    <property type="match status" value="1"/>
</dbReference>
<dbReference type="AlphaFoldDB" id="A0A0K0HBU1"/>
<dbReference type="InterPro" id="IPR000326">
    <property type="entry name" value="PAP2/HPO"/>
</dbReference>
<comment type="catalytic activity">
    <reaction evidence="1">
        <text>an alpha-Kdo-(2-&gt;4)-alpha-Kdo-(2-&gt;6)-lipid A + di-trans,octa-cis-undecaprenyl diphosphate = an alpha-D-Kdo-(2-&gt;4)-alpha-D-Kdo-(2-&gt;6)-lipid A 1-diphosphate + di-trans,octa-cis-undecaprenyl phosphate</text>
        <dbReference type="Rhea" id="RHEA:74291"/>
        <dbReference type="ChEBI" id="CHEBI:58405"/>
        <dbReference type="ChEBI" id="CHEBI:60392"/>
        <dbReference type="ChEBI" id="CHEBI:176431"/>
        <dbReference type="ChEBI" id="CHEBI:193150"/>
        <dbReference type="EC" id="2.7.4.29"/>
    </reaction>
</comment>
<dbReference type="RefSeq" id="WP_000178085.1">
    <property type="nucleotide sequence ID" value="NC_015761.1"/>
</dbReference>
<keyword evidence="1" id="KW-1133">Transmembrane helix</keyword>
<keyword evidence="1" id="KW-0812">Transmembrane</keyword>
<feature type="domain" description="Phosphatidic acid phosphatase type 2/haloperoxidase" evidence="2">
    <location>
        <begin position="96"/>
        <end position="212"/>
    </location>
</feature>
<dbReference type="GO" id="GO:0009245">
    <property type="term" value="P:lipid A biosynthetic process"/>
    <property type="evidence" value="ECO:0007669"/>
    <property type="project" value="UniProtKB-UniRule"/>
</dbReference>
<accession>A0A0K0HBU1</accession>
<reference evidence="3 4" key="1">
    <citation type="journal article" date="2011" name="PLoS Pathog.">
        <title>Salmonella bongori provides insights into the evolution of the Salmonellae.</title>
        <authorList>
            <person name="Fookes M."/>
            <person name="Schroeder G.N."/>
            <person name="Langridge G.C."/>
            <person name="Blondel C.J."/>
            <person name="Mammina C."/>
            <person name="Connor T.R."/>
            <person name="Seth-Smith H."/>
            <person name="Vernikos G.S."/>
            <person name="Robinson K.S."/>
            <person name="Sanders M."/>
            <person name="Petty N.K."/>
            <person name="Kingsley R.A."/>
            <person name="Baumler A.J."/>
            <person name="Nuccio S.P."/>
            <person name="Contreras I."/>
            <person name="Santiviago C.A."/>
            <person name="Maskell D."/>
            <person name="Barrow P."/>
            <person name="Humphrey T."/>
            <person name="Nastasi A."/>
            <person name="Roberts M."/>
            <person name="Frankel G."/>
            <person name="Parkhill J."/>
            <person name="Dougan G."/>
            <person name="Thomson N.R."/>
        </authorList>
    </citation>
    <scope>NUCLEOTIDE SEQUENCE [LARGE SCALE GENOMIC DNA]</scope>
    <source>
        <strain evidence="4">ATCC 43975 / DSM 13772 / NCTC 12419</strain>
    </source>
</reference>
<evidence type="ECO:0000313" key="3">
    <source>
        <dbReference type="EMBL" id="CCC31089.1"/>
    </source>
</evidence>
<dbReference type="InterPro" id="IPR032908">
    <property type="entry name" value="LpxT"/>
</dbReference>
<dbReference type="EMBL" id="FR877557">
    <property type="protein sequence ID" value="CCC31089.1"/>
    <property type="molecule type" value="Genomic_DNA"/>
</dbReference>
<comment type="function">
    <text evidence="1">Involved in the modification of the lipid A domain of lipopolysaccharides (LPS). Transfers a phosphate group from undecaprenyl pyrophosphate (C55-PP) to lipid A to form lipid A 1-diphosphate. Contributes to the recycling of undecaprenyl phosphate (C55-P).</text>
</comment>
<feature type="transmembrane region" description="Helical" evidence="1">
    <location>
        <begin position="65"/>
        <end position="83"/>
    </location>
</feature>
<comment type="subcellular location">
    <subcellularLocation>
        <location evidence="1">Cell inner membrane</location>
        <topology evidence="1">Multi-pass membrane protein</topology>
    </subcellularLocation>
    <text evidence="1">Transferase activity takes place on the periplamic side of the inner membrane.</text>
</comment>
<organism evidence="3 4">
    <name type="scientific">Salmonella bongori (strain ATCC 43975 / DSM 13772 / NCTC 12419)</name>
    <dbReference type="NCBI Taxonomy" id="218493"/>
    <lineage>
        <taxon>Bacteria</taxon>
        <taxon>Pseudomonadati</taxon>
        <taxon>Pseudomonadota</taxon>
        <taxon>Gammaproteobacteria</taxon>
        <taxon>Enterobacterales</taxon>
        <taxon>Enterobacteriaceae</taxon>
        <taxon>Salmonella</taxon>
    </lineage>
</organism>
<comment type="similarity">
    <text evidence="1">Belongs to the LpxT phosphotransferase family.</text>
</comment>
<dbReference type="GO" id="GO:0009103">
    <property type="term" value="P:lipopolysaccharide biosynthetic process"/>
    <property type="evidence" value="ECO:0007669"/>
    <property type="project" value="UniProtKB-UniRule"/>
</dbReference>
<dbReference type="SMART" id="SM00014">
    <property type="entry name" value="acidPPc"/>
    <property type="match status" value="1"/>
</dbReference>
<dbReference type="GO" id="GO:0016776">
    <property type="term" value="F:phosphotransferase activity, phosphate group as acceptor"/>
    <property type="evidence" value="ECO:0007669"/>
    <property type="project" value="UniProtKB-UniRule"/>
</dbReference>
<dbReference type="SUPFAM" id="SSF48317">
    <property type="entry name" value="Acid phosphatase/Vanadium-dependent haloperoxidase"/>
    <property type="match status" value="1"/>
</dbReference>
<comment type="pathway">
    <text evidence="1">Bacterial outer membrane biogenesis; lipopolysaccharide biosynthesis.</text>
</comment>
<evidence type="ECO:0000256" key="1">
    <source>
        <dbReference type="HAMAP-Rule" id="MF_01945"/>
    </source>
</evidence>
<protein>
    <recommendedName>
        <fullName evidence="1">Lipid A 1-diphosphate synthase</fullName>
        <ecNumber evidence="1">2.7.4.29</ecNumber>
    </recommendedName>
    <alternativeName>
        <fullName evidence="1">Kdo(2)-lipid A phosphotransferase</fullName>
    </alternativeName>
    <alternativeName>
        <fullName evidence="1">Undecaprenyl pyrophosphate:lipid A 1-phosphate phosphotransferase</fullName>
    </alternativeName>
</protein>
<dbReference type="GO" id="GO:0005886">
    <property type="term" value="C:plasma membrane"/>
    <property type="evidence" value="ECO:0007669"/>
    <property type="project" value="UniProtKB-SubCell"/>
</dbReference>
<gene>
    <name evidence="1" type="primary">lpxT</name>
    <name evidence="3" type="ordered locus">SBG_2028</name>
</gene>
<dbReference type="HAMAP" id="MF_01945">
    <property type="entry name" value="Lipid_A_LpxT"/>
    <property type="match status" value="1"/>
</dbReference>
<dbReference type="GO" id="GO:0043165">
    <property type="term" value="P:Gram-negative-bacterium-type cell outer membrane assembly"/>
    <property type="evidence" value="ECO:0007669"/>
    <property type="project" value="InterPro"/>
</dbReference>
<keyword evidence="1" id="KW-0808">Transferase</keyword>
<dbReference type="Proteomes" id="UP000000289">
    <property type="component" value="Chromosome"/>
</dbReference>
<feature type="transmembrane region" description="Helical" evidence="1">
    <location>
        <begin position="193"/>
        <end position="213"/>
    </location>
</feature>
<dbReference type="GeneID" id="44981027"/>
<dbReference type="Pfam" id="PF01569">
    <property type="entry name" value="PAP2"/>
    <property type="match status" value="1"/>
</dbReference>
<dbReference type="eggNOG" id="COG0671">
    <property type="taxonomic scope" value="Bacteria"/>
</dbReference>
<feature type="transmembrane region" description="Helical" evidence="1">
    <location>
        <begin position="7"/>
        <end position="26"/>
    </location>
</feature>
<dbReference type="KEGG" id="sbg:SBG_2028"/>
<keyword evidence="1" id="KW-0997">Cell inner membrane</keyword>
<keyword evidence="1" id="KW-0472">Membrane</keyword>
<sequence length="239" mass="27163">MTMKTRYPLILLLNAAGLLLFLSWYLPVNHGFWFPIDSSIFHFFNQKLVESHTFLWWVAITNNRAFDGCSLLAMGGLMFSFWLKENAPGRRRIVIIGLVMLLTAVVLNQLGQALIPVKRASPTLSFEHIYRVSELLHVPTKDASKDSFPGDHGMMLLIFSAFMLRYFGKTAGIVALIIFVVFAFPRVMIGAHWFTDIVVGSLTVILIGLPWWLMTPLSDRMIALFENYLPGKNKQVLNK</sequence>
<name>A0A0K0HBU1_SALBC</name>
<dbReference type="CDD" id="cd01610">
    <property type="entry name" value="PAP2_like"/>
    <property type="match status" value="1"/>
</dbReference>
<dbReference type="InterPro" id="IPR036938">
    <property type="entry name" value="PAP2/HPO_sf"/>
</dbReference>
<keyword evidence="1" id="KW-0448">Lipopolysaccharide biosynthesis</keyword>
<dbReference type="GO" id="GO:0050380">
    <property type="term" value="F:undecaprenyl-diphosphatase activity"/>
    <property type="evidence" value="ECO:0007669"/>
    <property type="project" value="InterPro"/>
</dbReference>
<keyword evidence="1" id="KW-1003">Cell membrane</keyword>
<evidence type="ECO:0000313" key="4">
    <source>
        <dbReference type="Proteomes" id="UP000000289"/>
    </source>
</evidence>
<evidence type="ECO:0000259" key="2">
    <source>
        <dbReference type="SMART" id="SM00014"/>
    </source>
</evidence>
<feature type="transmembrane region" description="Helical" evidence="1">
    <location>
        <begin position="95"/>
        <end position="115"/>
    </location>
</feature>
<dbReference type="UniPathway" id="UPA00030"/>
<feature type="transmembrane region" description="Helical" evidence="1">
    <location>
        <begin position="154"/>
        <end position="181"/>
    </location>
</feature>
<dbReference type="EC" id="2.7.4.29" evidence="1"/>